<protein>
    <submittedName>
        <fullName evidence="2">Uncharacterized protein</fullName>
    </submittedName>
</protein>
<organism evidence="2 3">
    <name type="scientific">Striga hermonthica</name>
    <name type="common">Purple witchweed</name>
    <name type="synonym">Buchnera hermonthica</name>
    <dbReference type="NCBI Taxonomy" id="68872"/>
    <lineage>
        <taxon>Eukaryota</taxon>
        <taxon>Viridiplantae</taxon>
        <taxon>Streptophyta</taxon>
        <taxon>Embryophyta</taxon>
        <taxon>Tracheophyta</taxon>
        <taxon>Spermatophyta</taxon>
        <taxon>Magnoliopsida</taxon>
        <taxon>eudicotyledons</taxon>
        <taxon>Gunneridae</taxon>
        <taxon>Pentapetalae</taxon>
        <taxon>asterids</taxon>
        <taxon>lamiids</taxon>
        <taxon>Lamiales</taxon>
        <taxon>Orobanchaceae</taxon>
        <taxon>Buchnereae</taxon>
        <taxon>Striga</taxon>
    </lineage>
</organism>
<dbReference type="AlphaFoldDB" id="A0A9N7RG29"/>
<dbReference type="EMBL" id="CACSLK010027624">
    <property type="protein sequence ID" value="CAA0826614.1"/>
    <property type="molecule type" value="Genomic_DNA"/>
</dbReference>
<accession>A0A9N7RG29</accession>
<feature type="transmembrane region" description="Helical" evidence="1">
    <location>
        <begin position="25"/>
        <end position="49"/>
    </location>
</feature>
<comment type="caution">
    <text evidence="2">The sequence shown here is derived from an EMBL/GenBank/DDBJ whole genome shotgun (WGS) entry which is preliminary data.</text>
</comment>
<proteinExistence type="predicted"/>
<sequence>SEAGLLYSGKLTQEIAMRIIWKRGFIRLILTGGIIWMLLILTVLLFHIWSCQSSVAFFS</sequence>
<gene>
    <name evidence="2" type="ORF">SHERM_01814</name>
</gene>
<keyword evidence="1" id="KW-0472">Membrane</keyword>
<keyword evidence="1" id="KW-0812">Transmembrane</keyword>
<evidence type="ECO:0000256" key="1">
    <source>
        <dbReference type="SAM" id="Phobius"/>
    </source>
</evidence>
<dbReference type="OrthoDB" id="1905162at2759"/>
<keyword evidence="3" id="KW-1185">Reference proteome</keyword>
<keyword evidence="1" id="KW-1133">Transmembrane helix</keyword>
<name>A0A9N7RG29_STRHE</name>
<feature type="non-terminal residue" evidence="2">
    <location>
        <position position="59"/>
    </location>
</feature>
<evidence type="ECO:0000313" key="3">
    <source>
        <dbReference type="Proteomes" id="UP001153555"/>
    </source>
</evidence>
<feature type="non-terminal residue" evidence="2">
    <location>
        <position position="1"/>
    </location>
</feature>
<reference evidence="2" key="1">
    <citation type="submission" date="2019-12" db="EMBL/GenBank/DDBJ databases">
        <authorList>
            <person name="Scholes J."/>
        </authorList>
    </citation>
    <scope>NUCLEOTIDE SEQUENCE</scope>
</reference>
<evidence type="ECO:0000313" key="2">
    <source>
        <dbReference type="EMBL" id="CAA0826614.1"/>
    </source>
</evidence>
<dbReference type="Proteomes" id="UP001153555">
    <property type="component" value="Unassembled WGS sequence"/>
</dbReference>